<evidence type="ECO:0000313" key="8">
    <source>
        <dbReference type="EMBL" id="ERJ74569.1"/>
    </source>
</evidence>
<dbReference type="EMBL" id="AWVA01000093">
    <property type="protein sequence ID" value="ERJ74569.1"/>
    <property type="molecule type" value="Genomic_DNA"/>
</dbReference>
<feature type="region of interest" description="Disordered" evidence="5">
    <location>
        <begin position="109"/>
        <end position="145"/>
    </location>
</feature>
<reference evidence="8 9" key="1">
    <citation type="submission" date="2013-06" db="EMBL/GenBank/DDBJ databases">
        <authorList>
            <person name="Weinstock G."/>
            <person name="Sodergren E."/>
            <person name="Lobos E.A."/>
            <person name="Fulton L."/>
            <person name="Fulton R."/>
            <person name="Courtney L."/>
            <person name="Fronick C."/>
            <person name="O'Laughlin M."/>
            <person name="Godfrey J."/>
            <person name="Wilson R.M."/>
            <person name="Miner T."/>
            <person name="Farmer C."/>
            <person name="Delehaunty K."/>
            <person name="Cordes M."/>
            <person name="Minx P."/>
            <person name="Tomlinson C."/>
            <person name="Chen J."/>
            <person name="Wollam A."/>
            <person name="Pepin K.H."/>
            <person name="Bhonagiri V."/>
            <person name="Zhang X."/>
            <person name="Warren W."/>
            <person name="Mitreva M."/>
            <person name="Mardis E.R."/>
            <person name="Wilson R.K."/>
        </authorList>
    </citation>
    <scope>NUCLEOTIDE SEQUENCE [LARGE SCALE GENOMIC DNA]</scope>
    <source>
        <strain evidence="8 9">W1703</strain>
    </source>
</reference>
<dbReference type="NCBIfam" id="TIGR01167">
    <property type="entry name" value="LPXTG_anchor"/>
    <property type="match status" value="1"/>
</dbReference>
<evidence type="ECO:0000256" key="6">
    <source>
        <dbReference type="SAM" id="Phobius"/>
    </source>
</evidence>
<dbReference type="AlphaFoldDB" id="U2KBP7"/>
<feature type="compositionally biased region" description="Pro residues" evidence="5">
    <location>
        <begin position="14"/>
        <end position="25"/>
    </location>
</feature>
<evidence type="ECO:0000256" key="2">
    <source>
        <dbReference type="ARBA" id="ARBA00022525"/>
    </source>
</evidence>
<name>U2KBP7_9STRE</name>
<keyword evidence="6" id="KW-0472">Membrane</keyword>
<evidence type="ECO:0000256" key="1">
    <source>
        <dbReference type="ARBA" id="ARBA00022512"/>
    </source>
</evidence>
<feature type="non-terminal residue" evidence="8">
    <location>
        <position position="1"/>
    </location>
</feature>
<evidence type="ECO:0000259" key="7">
    <source>
        <dbReference type="PROSITE" id="PS50847"/>
    </source>
</evidence>
<dbReference type="Proteomes" id="UP000016617">
    <property type="component" value="Unassembled WGS sequence"/>
</dbReference>
<dbReference type="Pfam" id="PF00746">
    <property type="entry name" value="Gram_pos_anchor"/>
    <property type="match status" value="1"/>
</dbReference>
<keyword evidence="2" id="KW-0964">Secreted</keyword>
<keyword evidence="1" id="KW-0134">Cell wall</keyword>
<dbReference type="NCBIfam" id="TIGR04307">
    <property type="entry name" value="ProTailRpt"/>
    <property type="match status" value="4"/>
</dbReference>
<accession>U2KBP7</accession>
<dbReference type="PATRIC" id="fig|1227275.3.peg.1394"/>
<evidence type="ECO:0000256" key="5">
    <source>
        <dbReference type="SAM" id="MobiDB-lite"/>
    </source>
</evidence>
<evidence type="ECO:0000256" key="4">
    <source>
        <dbReference type="ARBA" id="ARBA00023088"/>
    </source>
</evidence>
<keyword evidence="4" id="KW-0572">Peptidoglycan-anchor</keyword>
<protein>
    <submittedName>
        <fullName evidence="8">LPXTG-motif protein cell wall anchor domain protein</fullName>
    </submittedName>
</protein>
<dbReference type="InterPro" id="IPR019931">
    <property type="entry name" value="LPXTG_anchor"/>
</dbReference>
<evidence type="ECO:0000256" key="3">
    <source>
        <dbReference type="ARBA" id="ARBA00022729"/>
    </source>
</evidence>
<feature type="domain" description="Gram-positive cocci surface proteins LPxTG" evidence="7">
    <location>
        <begin position="140"/>
        <end position="176"/>
    </location>
</feature>
<dbReference type="RefSeq" id="WP_021673878.1">
    <property type="nucleotide sequence ID" value="NZ_KI259708.1"/>
</dbReference>
<dbReference type="HOGENOM" id="CLU_1528478_0_0_9"/>
<evidence type="ECO:0000313" key="9">
    <source>
        <dbReference type="Proteomes" id="UP000016617"/>
    </source>
</evidence>
<feature type="compositionally biased region" description="Polar residues" evidence="5">
    <location>
        <begin position="133"/>
        <end position="145"/>
    </location>
</feature>
<feature type="transmembrane region" description="Helical" evidence="6">
    <location>
        <begin position="149"/>
        <end position="170"/>
    </location>
</feature>
<gene>
    <name evidence="8" type="ORF">HMPREF1557_01559</name>
</gene>
<keyword evidence="6" id="KW-0812">Transmembrane</keyword>
<sequence length="176" mass="18778">APEVKPTVDVPSVPDEPTPPTPPTAPELKPAVDIPSVPDEPTPPTPPTPPIYDIVEVPADPGEEPKAPTPPTEPNYKPTVDVPEIPEAPERKQISVKWHKNLIVEKFKDPKPEKPALKEPVTPVKVADPAPVSVTSEKTLPQTGDSNSYGLALFGMGMTAFAAATLLGSLKKRKED</sequence>
<organism evidence="8 9">
    <name type="scientific">Streptococcus sobrinus W1703</name>
    <dbReference type="NCBI Taxonomy" id="1227275"/>
    <lineage>
        <taxon>Bacteria</taxon>
        <taxon>Bacillati</taxon>
        <taxon>Bacillota</taxon>
        <taxon>Bacilli</taxon>
        <taxon>Lactobacillales</taxon>
        <taxon>Streptococcaceae</taxon>
        <taxon>Streptococcus</taxon>
    </lineage>
</organism>
<keyword evidence="6" id="KW-1133">Transmembrane helix</keyword>
<comment type="caution">
    <text evidence="8">The sequence shown here is derived from an EMBL/GenBank/DDBJ whole genome shotgun (WGS) entry which is preliminary data.</text>
</comment>
<feature type="compositionally biased region" description="Pro residues" evidence="5">
    <location>
        <begin position="38"/>
        <end position="50"/>
    </location>
</feature>
<dbReference type="PROSITE" id="PS50847">
    <property type="entry name" value="GRAM_POS_ANCHORING"/>
    <property type="match status" value="1"/>
</dbReference>
<dbReference type="InterPro" id="IPR027578">
    <property type="entry name" value="ProTail_Rpt"/>
</dbReference>
<feature type="region of interest" description="Disordered" evidence="5">
    <location>
        <begin position="1"/>
        <end position="93"/>
    </location>
</feature>
<keyword evidence="3" id="KW-0732">Signal</keyword>
<proteinExistence type="predicted"/>